<organism evidence="1 2">
    <name type="scientific">Paraburkholderia sabiae</name>
    <dbReference type="NCBI Taxonomy" id="273251"/>
    <lineage>
        <taxon>Bacteria</taxon>
        <taxon>Pseudomonadati</taxon>
        <taxon>Pseudomonadota</taxon>
        <taxon>Betaproteobacteria</taxon>
        <taxon>Burkholderiales</taxon>
        <taxon>Burkholderiaceae</taxon>
        <taxon>Paraburkholderia</taxon>
    </lineage>
</organism>
<evidence type="ECO:0000313" key="2">
    <source>
        <dbReference type="Proteomes" id="UP001494588"/>
    </source>
</evidence>
<gene>
    <name evidence="1" type="ORF">V4C55_29460</name>
</gene>
<keyword evidence="2" id="KW-1185">Reference proteome</keyword>
<dbReference type="EMBL" id="JAZHGC010000029">
    <property type="protein sequence ID" value="MEM5289857.1"/>
    <property type="molecule type" value="Genomic_DNA"/>
</dbReference>
<protein>
    <submittedName>
        <fullName evidence="1">Uncharacterized protein</fullName>
    </submittedName>
</protein>
<dbReference type="RefSeq" id="WP_201650923.1">
    <property type="nucleotide sequence ID" value="NZ_CAJHCS010000010.1"/>
</dbReference>
<accession>A0ABU9QK43</accession>
<reference evidence="1 2" key="1">
    <citation type="submission" date="2024-01" db="EMBL/GenBank/DDBJ databases">
        <title>The diversity of rhizobia nodulating Mimosa spp. in eleven states of Brazil covering several biomes is determined by host plant, location, and edaphic factors.</title>
        <authorList>
            <person name="Rouws L."/>
            <person name="Barauna A."/>
            <person name="Beukes C."/>
            <person name="De Faria S.M."/>
            <person name="Gross E."/>
            <person name="Dos Reis Junior F.B."/>
            <person name="Simon M."/>
            <person name="Maluk M."/>
            <person name="Odee D.W."/>
            <person name="Kenicer G."/>
            <person name="Young J.P.W."/>
            <person name="Reis V.M."/>
            <person name="Zilli J."/>
            <person name="James E.K."/>
        </authorList>
    </citation>
    <scope>NUCLEOTIDE SEQUENCE [LARGE SCALE GENOMIC DNA]</scope>
    <source>
        <strain evidence="1 2">JPY77</strain>
    </source>
</reference>
<sequence>MADTGGSKAAFFGYFLCRGKESNCRPAQGQRVKHGYEIADASYEIMKGAKRSK</sequence>
<name>A0ABU9QK43_9BURK</name>
<comment type="caution">
    <text evidence="1">The sequence shown here is derived from an EMBL/GenBank/DDBJ whole genome shotgun (WGS) entry which is preliminary data.</text>
</comment>
<dbReference type="Proteomes" id="UP001494588">
    <property type="component" value="Unassembled WGS sequence"/>
</dbReference>
<proteinExistence type="predicted"/>
<evidence type="ECO:0000313" key="1">
    <source>
        <dbReference type="EMBL" id="MEM5289857.1"/>
    </source>
</evidence>